<dbReference type="GO" id="GO:0005840">
    <property type="term" value="C:ribosome"/>
    <property type="evidence" value="ECO:0007669"/>
    <property type="project" value="UniProtKB-KW"/>
</dbReference>
<evidence type="ECO:0000256" key="1">
    <source>
        <dbReference type="ARBA" id="ARBA00006227"/>
    </source>
</evidence>
<dbReference type="NCBIfam" id="TIGR01077">
    <property type="entry name" value="L13_A_E"/>
    <property type="match status" value="1"/>
</dbReference>
<evidence type="ECO:0008006" key="6">
    <source>
        <dbReference type="Google" id="ProtNLM"/>
    </source>
</evidence>
<dbReference type="Gene3D" id="3.90.1180.10">
    <property type="entry name" value="Ribosomal protein L13"/>
    <property type="match status" value="1"/>
</dbReference>
<dbReference type="InterPro" id="IPR005755">
    <property type="entry name" value="Ribosomal_uL13_euk/arc"/>
</dbReference>
<dbReference type="EMBL" id="JALLAZ020001571">
    <property type="protein sequence ID" value="KAL3772709.1"/>
    <property type="molecule type" value="Genomic_DNA"/>
</dbReference>
<sequence>MAKELDKRMEIVGDGDPALIAALLRQALPHEVTKRGSSKARIAETFVKSWAVISGIVANSNLGRELTHQLQAYLSLMGRLETTAGHAISEANEVDRNSKSIKLSGNDLHRPMLGDRATKPLPALASCAKCGHCLEERTNKHSAMVLEKPVLIDCRDHLHGRLCSIVAKELLAGQKVVLVRTEEMVISGSLVRNQTKYQYFRQKRMNTNPVRGPFHFKSPARIVWRTIRGMVNQKTARGQAAIGRLSTFEGIPHPYDKMKRKVVPAALRCVRLKPGRNYTKMGDLANNVGWKHKDLVDKLEDKRRAKSEVYHQKKKAAAALREKAVEAASAELAKVNEVLAAAGY</sequence>
<accession>A0ABD3NAN8</accession>
<proteinExistence type="inferred from homology"/>
<dbReference type="CDD" id="cd00392">
    <property type="entry name" value="Ribosomal_L13"/>
    <property type="match status" value="1"/>
</dbReference>
<organism evidence="4 5">
    <name type="scientific">Stephanodiscus triporus</name>
    <dbReference type="NCBI Taxonomy" id="2934178"/>
    <lineage>
        <taxon>Eukaryota</taxon>
        <taxon>Sar</taxon>
        <taxon>Stramenopiles</taxon>
        <taxon>Ochrophyta</taxon>
        <taxon>Bacillariophyta</taxon>
        <taxon>Coscinodiscophyceae</taxon>
        <taxon>Thalassiosirophycidae</taxon>
        <taxon>Stephanodiscales</taxon>
        <taxon>Stephanodiscaceae</taxon>
        <taxon>Stephanodiscus</taxon>
    </lineage>
</organism>
<evidence type="ECO:0000313" key="5">
    <source>
        <dbReference type="Proteomes" id="UP001530315"/>
    </source>
</evidence>
<dbReference type="Gene3D" id="6.10.250.3250">
    <property type="match status" value="1"/>
</dbReference>
<comment type="caution">
    <text evidence="4">The sequence shown here is derived from an EMBL/GenBank/DDBJ whole genome shotgun (WGS) entry which is preliminary data.</text>
</comment>
<evidence type="ECO:0000256" key="2">
    <source>
        <dbReference type="ARBA" id="ARBA00022980"/>
    </source>
</evidence>
<dbReference type="Proteomes" id="UP001530315">
    <property type="component" value="Unassembled WGS sequence"/>
</dbReference>
<dbReference type="GO" id="GO:1990904">
    <property type="term" value="C:ribonucleoprotein complex"/>
    <property type="evidence" value="ECO:0007669"/>
    <property type="project" value="UniProtKB-KW"/>
</dbReference>
<comment type="similarity">
    <text evidence="1">Belongs to the universal ribosomal protein uL13 family.</text>
</comment>
<dbReference type="PANTHER" id="PTHR11545">
    <property type="entry name" value="RIBOSOMAL PROTEIN L13"/>
    <property type="match status" value="1"/>
</dbReference>
<name>A0ABD3NAN8_9STRA</name>
<dbReference type="InterPro" id="IPR005822">
    <property type="entry name" value="Ribosomal_uL13"/>
</dbReference>
<gene>
    <name evidence="4" type="ORF">ACHAW5_002684</name>
</gene>
<evidence type="ECO:0000313" key="4">
    <source>
        <dbReference type="EMBL" id="KAL3772709.1"/>
    </source>
</evidence>
<keyword evidence="2" id="KW-0689">Ribosomal protein</keyword>
<keyword evidence="5" id="KW-1185">Reference proteome</keyword>
<protein>
    <recommendedName>
        <fullName evidence="6">60S ribosomal protein L13a</fullName>
    </recommendedName>
</protein>
<dbReference type="FunFam" id="3.90.1180.10:FF:000009">
    <property type="entry name" value="60S ribosomal protein L13a"/>
    <property type="match status" value="1"/>
</dbReference>
<dbReference type="InterPro" id="IPR036899">
    <property type="entry name" value="Ribosomal_uL13_sf"/>
</dbReference>
<reference evidence="4 5" key="1">
    <citation type="submission" date="2024-10" db="EMBL/GenBank/DDBJ databases">
        <title>Updated reference genomes for cyclostephanoid diatoms.</title>
        <authorList>
            <person name="Roberts W.R."/>
            <person name="Alverson A.J."/>
        </authorList>
    </citation>
    <scope>NUCLEOTIDE SEQUENCE [LARGE SCALE GENOMIC DNA]</scope>
    <source>
        <strain evidence="4 5">AJA276-08</strain>
    </source>
</reference>
<dbReference type="PANTHER" id="PTHR11545:SF3">
    <property type="entry name" value="LARGE RIBOSOMAL SUBUNIT PROTEIN UL13"/>
    <property type="match status" value="1"/>
</dbReference>
<evidence type="ECO:0000256" key="3">
    <source>
        <dbReference type="ARBA" id="ARBA00023274"/>
    </source>
</evidence>
<keyword evidence="3" id="KW-0687">Ribonucleoprotein</keyword>
<dbReference type="FunFam" id="6.10.250.3250:FF:000001">
    <property type="entry name" value="60S ribosomal protein L13a"/>
    <property type="match status" value="1"/>
</dbReference>
<dbReference type="SUPFAM" id="SSF52161">
    <property type="entry name" value="Ribosomal protein L13"/>
    <property type="match status" value="1"/>
</dbReference>
<dbReference type="HAMAP" id="MF_01366">
    <property type="entry name" value="Ribosomal_uL13"/>
    <property type="match status" value="1"/>
</dbReference>
<dbReference type="AlphaFoldDB" id="A0ABD3NAN8"/>
<dbReference type="Pfam" id="PF00572">
    <property type="entry name" value="Ribosomal_L13"/>
    <property type="match status" value="1"/>
</dbReference>